<dbReference type="Proteomes" id="UP000191154">
    <property type="component" value="Unassembled WGS sequence"/>
</dbReference>
<gene>
    <name evidence="1" type="ORF">CLOSAC_01660</name>
</gene>
<reference evidence="1 2" key="1">
    <citation type="submission" date="2016-05" db="EMBL/GenBank/DDBJ databases">
        <title>Microbial solvent formation.</title>
        <authorList>
            <person name="Poehlein A."/>
            <person name="Montoya Solano J.D."/>
            <person name="Flitsch S."/>
            <person name="Krabben P."/>
            <person name="Duerre P."/>
            <person name="Daniel R."/>
        </authorList>
    </citation>
    <scope>NUCLEOTIDE SEQUENCE [LARGE SCALE GENOMIC DNA]</scope>
    <source>
        <strain evidence="1 2">L1-8</strain>
    </source>
</reference>
<organism evidence="1 2">
    <name type="scientific">Clostridium saccharobutylicum</name>
    <dbReference type="NCBI Taxonomy" id="169679"/>
    <lineage>
        <taxon>Bacteria</taxon>
        <taxon>Bacillati</taxon>
        <taxon>Bacillota</taxon>
        <taxon>Clostridia</taxon>
        <taxon>Eubacteriales</taxon>
        <taxon>Clostridiaceae</taxon>
        <taxon>Clostridium</taxon>
    </lineage>
</organism>
<comment type="caution">
    <text evidence="1">The sequence shown here is derived from an EMBL/GenBank/DDBJ whole genome shotgun (WGS) entry which is preliminary data.</text>
</comment>
<sequence>MDFNIGNLVSSVVGAVVAVAIAVAEEISSVRQAVIGAEAAVANGESDEEEINEAIEEANKVLVGAFMAMFGNGKSSLSSDNDDIDSLPEYDPLTARIKENKGTRVKKKGANDQCFAGTIDEFGNFIPDDSDGFYGENMTNNDPSSISSRCAGFISGILDDKAKQIEGLWNSVKHPVDTATAVYKFLDDSDYRTQAIDSISTKVKDAYDTEVVNGDATTSAHFWGEVFDQIATVIATDGASTDADAGEEITFASSIIPGGK</sequence>
<protein>
    <submittedName>
        <fullName evidence="1">Uncharacterized protein</fullName>
    </submittedName>
</protein>
<proteinExistence type="predicted"/>
<dbReference type="AlphaFoldDB" id="A0A1S8NHE2"/>
<dbReference type="RefSeq" id="WP_077863672.1">
    <property type="nucleotide sequence ID" value="NZ_LZYZ01000001.1"/>
</dbReference>
<name>A0A1S8NHE2_CLOSA</name>
<evidence type="ECO:0000313" key="1">
    <source>
        <dbReference type="EMBL" id="OOM15895.1"/>
    </source>
</evidence>
<accession>A0A1S8NHE2</accession>
<dbReference type="EMBL" id="LZYZ01000001">
    <property type="protein sequence ID" value="OOM15895.1"/>
    <property type="molecule type" value="Genomic_DNA"/>
</dbReference>
<evidence type="ECO:0000313" key="2">
    <source>
        <dbReference type="Proteomes" id="UP000191154"/>
    </source>
</evidence>